<proteinExistence type="predicted"/>
<dbReference type="EMBL" id="PQXO01000043">
    <property type="protein sequence ID" value="TGO91007.1"/>
    <property type="molecule type" value="Genomic_DNA"/>
</dbReference>
<reference evidence="2 3" key="1">
    <citation type="submission" date="2017-12" db="EMBL/GenBank/DDBJ databases">
        <title>Comparative genomics of Botrytis spp.</title>
        <authorList>
            <person name="Valero-Jimenez C.A."/>
            <person name="Tapia P."/>
            <person name="Veloso J."/>
            <person name="Silva-Moreno E."/>
            <person name="Staats M."/>
            <person name="Valdes J.H."/>
            <person name="Van Kan J.A.L."/>
        </authorList>
    </citation>
    <scope>NUCLEOTIDE SEQUENCE [LARGE SCALE GENOMIC DNA]</scope>
    <source>
        <strain evidence="2 3">MUCL3349</strain>
    </source>
</reference>
<evidence type="ECO:0008006" key="4">
    <source>
        <dbReference type="Google" id="ProtNLM"/>
    </source>
</evidence>
<protein>
    <recommendedName>
        <fullName evidence="4">Ig-like domain-containing protein</fullName>
    </recommendedName>
</protein>
<evidence type="ECO:0000256" key="1">
    <source>
        <dbReference type="SAM" id="SignalP"/>
    </source>
</evidence>
<comment type="caution">
    <text evidence="2">The sequence shown here is derived from an EMBL/GenBank/DDBJ whole genome shotgun (WGS) entry which is preliminary data.</text>
</comment>
<accession>A0A4Z1L2U3</accession>
<sequence length="626" mass="64087">MRSTLFYSVLASGITSALGDASISTFPNSLALAANFDPIKSAYWTGLPHHRRTPFSVSPDGNSAYLAYLDSTYAKVYVQQVSLTDFSAVGEAVAITAYEATGLVAQNDGFALMATVNATGTTDLPTDGSPIVSIIRYTNGTKTWETALNGPGVHPSDMLTSTPDANGDLVYSATAGLYAGYFVVEAYTTDYAGHFGDSIQYVNDDGVLQTISGASSSFGCSHNTGIGIEAADTAPFASVCAEDQGDIWLNTETQYMSGQKIANENTTNGVSGEPMGGMSGSYSNLASIPGSDGYIFAWQSRGALDLTLNEWMGTGYTQCSPRWLNHNVAISVMTDKKTLAAAEASSTVGAAEGDTQVTWLTYSSTDDHQNVHIAAVNPQYSIVTYETLTSPDCQPVPMGCSGTYAGTSFQVIDNTGAKVGSAVVSTEAFVSGDIVTIGTDKVCWPYVDMTWDLSTEKSSGTPVSKISFACATLSGNSNTTASSSSVVASSSSAAAVVASASSAHIAIVSSSASSSSASPPIALSAPSAAGLEISSSAPSSASASASLIAPVSSAAAISTPVPASTTLATKTRSKHGKSAHTYVATSLVVESVASISTGTSSAGGESAREVSGVVWVDADECEGEEY</sequence>
<name>A0A4Z1L2U3_9HELO</name>
<dbReference type="STRING" id="87229.A0A4Z1L2U3"/>
<evidence type="ECO:0000313" key="2">
    <source>
        <dbReference type="EMBL" id="TGO91007.1"/>
    </source>
</evidence>
<gene>
    <name evidence="2" type="ORF">BPOR_0043g00180</name>
</gene>
<dbReference type="Proteomes" id="UP000297280">
    <property type="component" value="Unassembled WGS sequence"/>
</dbReference>
<keyword evidence="1" id="KW-0732">Signal</keyword>
<dbReference type="OrthoDB" id="2890403at2759"/>
<dbReference type="AlphaFoldDB" id="A0A4Z1L2U3"/>
<keyword evidence="3" id="KW-1185">Reference proteome</keyword>
<feature type="chain" id="PRO_5021471918" description="Ig-like domain-containing protein" evidence="1">
    <location>
        <begin position="20"/>
        <end position="626"/>
    </location>
</feature>
<feature type="signal peptide" evidence="1">
    <location>
        <begin position="1"/>
        <end position="19"/>
    </location>
</feature>
<organism evidence="2 3">
    <name type="scientific">Botrytis porri</name>
    <dbReference type="NCBI Taxonomy" id="87229"/>
    <lineage>
        <taxon>Eukaryota</taxon>
        <taxon>Fungi</taxon>
        <taxon>Dikarya</taxon>
        <taxon>Ascomycota</taxon>
        <taxon>Pezizomycotina</taxon>
        <taxon>Leotiomycetes</taxon>
        <taxon>Helotiales</taxon>
        <taxon>Sclerotiniaceae</taxon>
        <taxon>Botrytis</taxon>
    </lineage>
</organism>
<evidence type="ECO:0000313" key="3">
    <source>
        <dbReference type="Proteomes" id="UP000297280"/>
    </source>
</evidence>